<dbReference type="InterPro" id="IPR052268">
    <property type="entry name" value="SAM_domain-containing_protein"/>
</dbReference>
<dbReference type="PANTHER" id="PTHR20843:SF0">
    <property type="entry name" value="PROTEIN AVEUGLE"/>
    <property type="match status" value="1"/>
</dbReference>
<dbReference type="InterPro" id="IPR001660">
    <property type="entry name" value="SAM"/>
</dbReference>
<dbReference type="InterPro" id="IPR013761">
    <property type="entry name" value="SAM/pointed_sf"/>
</dbReference>
<dbReference type="Gene3D" id="1.10.150.50">
    <property type="entry name" value="Transcription Factor, Ets-1"/>
    <property type="match status" value="1"/>
</dbReference>
<dbReference type="EMBL" id="GIIL01005972">
    <property type="protein sequence ID" value="NOV49698.1"/>
    <property type="molecule type" value="Transcribed_RNA"/>
</dbReference>
<dbReference type="PROSITE" id="PS50105">
    <property type="entry name" value="SAM_DOMAIN"/>
    <property type="match status" value="1"/>
</dbReference>
<reference evidence="2" key="1">
    <citation type="submission" date="2020-03" db="EMBL/GenBank/DDBJ databases">
        <title>Transcriptomic Profiling of the Digestive Tract of the Rat Flea, Xenopsylla cheopis, Following Blood Feeding and Infection with Yersinia pestis.</title>
        <authorList>
            <person name="Bland D.M."/>
            <person name="Martens C.A."/>
            <person name="Virtaneva K."/>
            <person name="Kanakabandi K."/>
            <person name="Long D."/>
            <person name="Rosenke R."/>
            <person name="Saturday G.A."/>
            <person name="Hoyt F.H."/>
            <person name="Bruno D.P."/>
            <person name="Ribeiro J.M.C."/>
            <person name="Hinnebusch J."/>
        </authorList>
    </citation>
    <scope>NUCLEOTIDE SEQUENCE</scope>
</reference>
<dbReference type="AlphaFoldDB" id="A0A6M2DXB1"/>
<feature type="domain" description="SAM" evidence="1">
    <location>
        <begin position="25"/>
        <end position="91"/>
    </location>
</feature>
<sequence>MMVEEALNTNKAKVRTARPKPVYLWTAIDVVKWLKRHCQDYYNEYVQNFKDHEITGQSLVRLNENSLLRMGVSNNEHREGILREIIKLQLKRDIMEIRDLERNYNMSDYY</sequence>
<dbReference type="GO" id="GO:0007169">
    <property type="term" value="P:cell surface receptor protein tyrosine kinase signaling pathway"/>
    <property type="evidence" value="ECO:0007669"/>
    <property type="project" value="TreeGrafter"/>
</dbReference>
<evidence type="ECO:0000313" key="2">
    <source>
        <dbReference type="EMBL" id="NOV49698.1"/>
    </source>
</evidence>
<dbReference type="InterPro" id="IPR039144">
    <property type="entry name" value="Aveugle-like_SAM_dom"/>
</dbReference>
<proteinExistence type="predicted"/>
<protein>
    <submittedName>
        <fullName evidence="2">Putative sterile alpha motif protein</fullName>
    </submittedName>
</protein>
<organism evidence="2">
    <name type="scientific">Xenopsylla cheopis</name>
    <name type="common">Oriental rat flea</name>
    <name type="synonym">Pulex cheopis</name>
    <dbReference type="NCBI Taxonomy" id="163159"/>
    <lineage>
        <taxon>Eukaryota</taxon>
        <taxon>Metazoa</taxon>
        <taxon>Ecdysozoa</taxon>
        <taxon>Arthropoda</taxon>
        <taxon>Hexapoda</taxon>
        <taxon>Insecta</taxon>
        <taxon>Pterygota</taxon>
        <taxon>Neoptera</taxon>
        <taxon>Endopterygota</taxon>
        <taxon>Siphonaptera</taxon>
        <taxon>Pulicidae</taxon>
        <taxon>Xenopsyllinae</taxon>
        <taxon>Xenopsylla</taxon>
    </lineage>
</organism>
<dbReference type="CDD" id="cd09510">
    <property type="entry name" value="SAM_aveugle-like"/>
    <property type="match status" value="1"/>
</dbReference>
<evidence type="ECO:0000259" key="1">
    <source>
        <dbReference type="PROSITE" id="PS50105"/>
    </source>
</evidence>
<dbReference type="GO" id="GO:0009898">
    <property type="term" value="C:cytoplasmic side of plasma membrane"/>
    <property type="evidence" value="ECO:0007669"/>
    <property type="project" value="TreeGrafter"/>
</dbReference>
<dbReference type="Pfam" id="PF07647">
    <property type="entry name" value="SAM_2"/>
    <property type="match status" value="1"/>
</dbReference>
<dbReference type="PANTHER" id="PTHR20843">
    <property type="entry name" value="STERILE ALPHA MOTIF DOMAIN CONTAINING PROTEIN 10"/>
    <property type="match status" value="1"/>
</dbReference>
<accession>A0A6M2DXB1</accession>
<dbReference type="SUPFAM" id="SSF47769">
    <property type="entry name" value="SAM/Pointed domain"/>
    <property type="match status" value="1"/>
</dbReference>
<name>A0A6M2DXB1_XENCH</name>
<dbReference type="SMART" id="SM00454">
    <property type="entry name" value="SAM"/>
    <property type="match status" value="1"/>
</dbReference>